<dbReference type="EMBL" id="JAUKUA010000005">
    <property type="protein sequence ID" value="KAK0711315.1"/>
    <property type="molecule type" value="Genomic_DNA"/>
</dbReference>
<name>A0AA40A8L3_9PEZI</name>
<evidence type="ECO:0000256" key="1">
    <source>
        <dbReference type="SAM" id="MobiDB-lite"/>
    </source>
</evidence>
<dbReference type="Proteomes" id="UP001172102">
    <property type="component" value="Unassembled WGS sequence"/>
</dbReference>
<gene>
    <name evidence="2" type="ORF">B0H67DRAFT_584971</name>
</gene>
<proteinExistence type="predicted"/>
<accession>A0AA40A8L3</accession>
<reference evidence="2" key="1">
    <citation type="submission" date="2023-06" db="EMBL/GenBank/DDBJ databases">
        <title>Genome-scale phylogeny and comparative genomics of the fungal order Sordariales.</title>
        <authorList>
            <consortium name="Lawrence Berkeley National Laboratory"/>
            <person name="Hensen N."/>
            <person name="Bonometti L."/>
            <person name="Westerberg I."/>
            <person name="Brannstrom I.O."/>
            <person name="Guillou S."/>
            <person name="Cros-Aarteil S."/>
            <person name="Calhoun S."/>
            <person name="Haridas S."/>
            <person name="Kuo A."/>
            <person name="Mondo S."/>
            <person name="Pangilinan J."/>
            <person name="Riley R."/>
            <person name="Labutti K."/>
            <person name="Andreopoulos B."/>
            <person name="Lipzen A."/>
            <person name="Chen C."/>
            <person name="Yanf M."/>
            <person name="Daum C."/>
            <person name="Ng V."/>
            <person name="Clum A."/>
            <person name="Steindorff A."/>
            <person name="Ohm R."/>
            <person name="Martin F."/>
            <person name="Silar P."/>
            <person name="Natvig D."/>
            <person name="Lalanne C."/>
            <person name="Gautier V."/>
            <person name="Ament-Velasquez S.L."/>
            <person name="Kruys A."/>
            <person name="Hutchinson M.I."/>
            <person name="Powell A.J."/>
            <person name="Barry K."/>
            <person name="Miller A.N."/>
            <person name="Grigoriev I.V."/>
            <person name="Debuchy R."/>
            <person name="Gladieux P."/>
            <person name="Thoren M.H."/>
            <person name="Johannesson H."/>
        </authorList>
    </citation>
    <scope>NUCLEOTIDE SEQUENCE</scope>
    <source>
        <strain evidence="2">SMH4607-1</strain>
    </source>
</reference>
<evidence type="ECO:0000313" key="3">
    <source>
        <dbReference type="Proteomes" id="UP001172102"/>
    </source>
</evidence>
<keyword evidence="3" id="KW-1185">Reference proteome</keyword>
<protein>
    <submittedName>
        <fullName evidence="2">Uncharacterized protein</fullName>
    </submittedName>
</protein>
<feature type="region of interest" description="Disordered" evidence="1">
    <location>
        <begin position="95"/>
        <end position="148"/>
    </location>
</feature>
<comment type="caution">
    <text evidence="2">The sequence shown here is derived from an EMBL/GenBank/DDBJ whole genome shotgun (WGS) entry which is preliminary data.</text>
</comment>
<evidence type="ECO:0000313" key="2">
    <source>
        <dbReference type="EMBL" id="KAK0711315.1"/>
    </source>
</evidence>
<organism evidence="2 3">
    <name type="scientific">Lasiosphaeris hirsuta</name>
    <dbReference type="NCBI Taxonomy" id="260670"/>
    <lineage>
        <taxon>Eukaryota</taxon>
        <taxon>Fungi</taxon>
        <taxon>Dikarya</taxon>
        <taxon>Ascomycota</taxon>
        <taxon>Pezizomycotina</taxon>
        <taxon>Sordariomycetes</taxon>
        <taxon>Sordariomycetidae</taxon>
        <taxon>Sordariales</taxon>
        <taxon>Lasiosphaeriaceae</taxon>
        <taxon>Lasiosphaeris</taxon>
    </lineage>
</organism>
<dbReference type="AlphaFoldDB" id="A0AA40A8L3"/>
<sequence length="181" mass="18691">MTSQNPSTPIKVPPSAANYTPATLDPDLRSQINMALIKEGCVTKIQEQLLHSLHAHHSNWPTVVQTHAITLLRSGEVSTFPALLRRVMEDVRQDTAVAPGATTNGTSEVNGGRSKPSANGGGTPSAAARDGENGGGGGSSNGNSGSATLSLAVPHSVVEDALKVTRDSLEMVCDIEENGAT</sequence>